<dbReference type="EMBL" id="JAACJP010000014">
    <property type="protein sequence ID" value="KAF5380141.1"/>
    <property type="molecule type" value="Genomic_DNA"/>
</dbReference>
<feature type="compositionally biased region" description="Acidic residues" evidence="1">
    <location>
        <begin position="714"/>
        <end position="734"/>
    </location>
</feature>
<feature type="compositionally biased region" description="Low complexity" evidence="1">
    <location>
        <begin position="648"/>
        <end position="660"/>
    </location>
</feature>
<comment type="caution">
    <text evidence="2">The sequence shown here is derived from an EMBL/GenBank/DDBJ whole genome shotgun (WGS) entry which is preliminary data.</text>
</comment>
<feature type="compositionally biased region" description="Low complexity" evidence="1">
    <location>
        <begin position="516"/>
        <end position="527"/>
    </location>
</feature>
<feature type="region of interest" description="Disordered" evidence="1">
    <location>
        <begin position="355"/>
        <end position="375"/>
    </location>
</feature>
<sequence>MARANFDDDLEARLPSSTTHTPAFQTAYTYQMNGAMRPLTLHASALNDAEYDLYTTSLNDLAWAEDGEDGKQTHDDAYYEQMRIGVREARGWLRGRYAHLALGDIDAILRLFSPGMRPADVLSGGQFFAALRLVVHAENGKAIERGLAFVQGRALFTGLSVFAHYFVAHPCTSASPPSVPRRHPIAPPTPASMTRTIDTASNPFSAPLLQPPHTAHNPFVSRPSQPHDPPPRGPPLPPRKPHSILSPPPKHGSILLPPNRTSVSPTRPAPPSGTATPPTHPPIPAKPAHVTSTLMKQSLQASKAGQTMKRAESQLEQERVLQVLKSSAVVSGGYSLSGANVSRSSVVVGTQVRTTHNVHHHQHQHPRSASPGAEGVVMHAQQAPVYAAFDGNTTSSLSVSSGEEGGRRGRAPPLPRRRNTHTQQPSPPVSVSSLEQVALAMPPPQPPPPPPPLPPSSLSLTSRSSTLTNPFPSNNNPYHQRPLPLPLPDASTTYSASPRSSPARPTVDLPPPPSPTTTSSTSTSTRPPTHPDRKPPPFPFASAFHAHTTTTTPSASSPFTPTRARTPTTPLDSGGSPTARVFRSKSLHHPSPPPPMHPPPPPRRKRPESVQVLGSPSGDCVFGAEEDRNASPATDPTPFTRLGHRRQSSLSLASAAAASSKSTPEESALSKLARSWQPRLEKARYKAEAGLMSRRGYVAGAGGEKEDLIAGGAMEEDNAYEPASVDEEEGWRRL</sequence>
<dbReference type="OrthoDB" id="2553626at2759"/>
<reference evidence="2 3" key="1">
    <citation type="journal article" date="2020" name="ISME J.">
        <title>Uncovering the hidden diversity of litter-decomposition mechanisms in mushroom-forming fungi.</title>
        <authorList>
            <person name="Floudas D."/>
            <person name="Bentzer J."/>
            <person name="Ahren D."/>
            <person name="Johansson T."/>
            <person name="Persson P."/>
            <person name="Tunlid A."/>
        </authorList>
    </citation>
    <scope>NUCLEOTIDE SEQUENCE [LARGE SCALE GENOMIC DNA]</scope>
    <source>
        <strain evidence="2 3">CBS 661.87</strain>
    </source>
</reference>
<protein>
    <submittedName>
        <fullName evidence="2">Uncharacterized protein</fullName>
    </submittedName>
</protein>
<feature type="compositionally biased region" description="Pro residues" evidence="1">
    <location>
        <begin position="590"/>
        <end position="601"/>
    </location>
</feature>
<evidence type="ECO:0000313" key="3">
    <source>
        <dbReference type="Proteomes" id="UP000565441"/>
    </source>
</evidence>
<feature type="compositionally biased region" description="Basic residues" evidence="1">
    <location>
        <begin position="356"/>
        <end position="366"/>
    </location>
</feature>
<dbReference type="Proteomes" id="UP000565441">
    <property type="component" value="Unassembled WGS sequence"/>
</dbReference>
<feature type="compositionally biased region" description="Polar residues" evidence="1">
    <location>
        <begin position="191"/>
        <end position="204"/>
    </location>
</feature>
<feature type="compositionally biased region" description="Low complexity" evidence="1">
    <location>
        <begin position="540"/>
        <end position="570"/>
    </location>
</feature>
<gene>
    <name evidence="2" type="ORF">D9615_006307</name>
</gene>
<dbReference type="AlphaFoldDB" id="A0A8H5HBH1"/>
<keyword evidence="3" id="KW-1185">Reference proteome</keyword>
<organism evidence="2 3">
    <name type="scientific">Tricholomella constricta</name>
    <dbReference type="NCBI Taxonomy" id="117010"/>
    <lineage>
        <taxon>Eukaryota</taxon>
        <taxon>Fungi</taxon>
        <taxon>Dikarya</taxon>
        <taxon>Basidiomycota</taxon>
        <taxon>Agaricomycotina</taxon>
        <taxon>Agaricomycetes</taxon>
        <taxon>Agaricomycetidae</taxon>
        <taxon>Agaricales</taxon>
        <taxon>Tricholomatineae</taxon>
        <taxon>Lyophyllaceae</taxon>
        <taxon>Tricholomella</taxon>
    </lineage>
</organism>
<feature type="compositionally biased region" description="Low complexity" evidence="1">
    <location>
        <begin position="456"/>
        <end position="470"/>
    </location>
</feature>
<accession>A0A8H5HBH1</accession>
<feature type="region of interest" description="Disordered" evidence="1">
    <location>
        <begin position="389"/>
        <end position="670"/>
    </location>
</feature>
<evidence type="ECO:0000313" key="2">
    <source>
        <dbReference type="EMBL" id="KAF5380141.1"/>
    </source>
</evidence>
<proteinExistence type="predicted"/>
<evidence type="ECO:0000256" key="1">
    <source>
        <dbReference type="SAM" id="MobiDB-lite"/>
    </source>
</evidence>
<feature type="region of interest" description="Disordered" evidence="1">
    <location>
        <begin position="710"/>
        <end position="734"/>
    </location>
</feature>
<feature type="region of interest" description="Disordered" evidence="1">
    <location>
        <begin position="173"/>
        <end position="288"/>
    </location>
</feature>
<feature type="compositionally biased region" description="Low complexity" evidence="1">
    <location>
        <begin position="490"/>
        <end position="506"/>
    </location>
</feature>
<name>A0A8H5HBH1_9AGAR</name>
<feature type="compositionally biased region" description="Pro residues" evidence="1">
    <location>
        <begin position="226"/>
        <end position="238"/>
    </location>
</feature>
<feature type="compositionally biased region" description="Pro residues" evidence="1">
    <location>
        <begin position="441"/>
        <end position="455"/>
    </location>
</feature>